<keyword evidence="8" id="KW-1185">Reference proteome</keyword>
<dbReference type="Pfam" id="PF15975">
    <property type="entry name" value="Flot"/>
    <property type="match status" value="1"/>
</dbReference>
<evidence type="ECO:0000256" key="2">
    <source>
        <dbReference type="ARBA" id="ARBA00007161"/>
    </source>
</evidence>
<dbReference type="Pfam" id="PF01145">
    <property type="entry name" value="Band_7"/>
    <property type="match status" value="1"/>
</dbReference>
<accession>A0A1E5HFS7</accession>
<keyword evidence="5" id="KW-1133">Transmembrane helix</keyword>
<sequence>MELGILGPIALVVFILLMLLIVFISKYQTAKPDEALIISGSYLGSKNVHADESGNKIKIVRGGGAFVLPVFQRSNRISLLSSKLDVSTPEVYTEQGVPVMCDGTSIIKIGSSVEEIATAAEQFLGKTREELENEAREVLEGHLRSILGSMTVEEIYQNRDKFSQSVQEVASVDLAKMGLIIVSFTIKEVRDKNGYLDSLGKPRIAQVKRDADIAEAEAWKETRIKKAEAEKESQQAELQRQTEIAEASKEKELKLATYKEAQDIAKAKADQAYNLETAKAQQEVIAQEMEVKVIERQKQIELEEKEIVRREKQYDSEVKKKADADRYAKEQEALAQKAREVAEAEAERFRVESLAEAEANQTRLAGQAEAESILARGAAEAEAKQKIADAFKEYGEAAVLSMVMEMLPQLMKEAAQPLSNIDKISVVDTGGGGENAGANRITNYATNLLAGTQETLKETTGLDVKELIENFSKKGTNSNVNFYGEDSSSEKE</sequence>
<dbReference type="CDD" id="cd03399">
    <property type="entry name" value="SPFH_flotillin"/>
    <property type="match status" value="1"/>
</dbReference>
<dbReference type="PANTHER" id="PTHR13806">
    <property type="entry name" value="FLOTILLIN-RELATED"/>
    <property type="match status" value="1"/>
</dbReference>
<dbReference type="InterPro" id="IPR031905">
    <property type="entry name" value="Flotillin_C"/>
</dbReference>
<dbReference type="SMART" id="SM00244">
    <property type="entry name" value="PHB"/>
    <property type="match status" value="1"/>
</dbReference>
<reference evidence="8" key="1">
    <citation type="submission" date="2016-09" db="EMBL/GenBank/DDBJ databases">
        <authorList>
            <person name="Gulvik C.A."/>
        </authorList>
    </citation>
    <scope>NUCLEOTIDE SEQUENCE [LARGE SCALE GENOMIC DNA]</scope>
    <source>
        <strain evidence="8">LMG 26676</strain>
    </source>
</reference>
<dbReference type="OrthoDB" id="9786220at2"/>
<gene>
    <name evidence="7" type="ORF">BCR24_00080</name>
</gene>
<dbReference type="Proteomes" id="UP000094469">
    <property type="component" value="Unassembled WGS sequence"/>
</dbReference>
<organism evidence="7 8">
    <name type="scientific">Enterococcus ureilyticus</name>
    <dbReference type="NCBI Taxonomy" id="1131292"/>
    <lineage>
        <taxon>Bacteria</taxon>
        <taxon>Bacillati</taxon>
        <taxon>Bacillota</taxon>
        <taxon>Bacilli</taxon>
        <taxon>Lactobacillales</taxon>
        <taxon>Enterococcaceae</taxon>
        <taxon>Enterococcus</taxon>
    </lineage>
</organism>
<dbReference type="GO" id="GO:0002020">
    <property type="term" value="F:protease binding"/>
    <property type="evidence" value="ECO:0007669"/>
    <property type="project" value="TreeGrafter"/>
</dbReference>
<keyword evidence="5" id="KW-0812">Transmembrane</keyword>
<keyword evidence="4" id="KW-0175">Coiled coil</keyword>
<feature type="domain" description="Band 7" evidence="6">
    <location>
        <begin position="119"/>
        <end position="301"/>
    </location>
</feature>
<evidence type="ECO:0000256" key="3">
    <source>
        <dbReference type="ARBA" id="ARBA00023136"/>
    </source>
</evidence>
<protein>
    <submittedName>
        <fullName evidence="7">Flotillin</fullName>
    </submittedName>
</protein>
<comment type="similarity">
    <text evidence="2">Belongs to the band 7/mec-2 family. Flotillin subfamily.</text>
</comment>
<dbReference type="EMBL" id="MIKC01000001">
    <property type="protein sequence ID" value="OEG23791.1"/>
    <property type="molecule type" value="Genomic_DNA"/>
</dbReference>
<dbReference type="PANTHER" id="PTHR13806:SF46">
    <property type="entry name" value="FLOTILLIN-1-RELATED"/>
    <property type="match status" value="1"/>
</dbReference>
<comment type="caution">
    <text evidence="7">The sequence shown here is derived from an EMBL/GenBank/DDBJ whole genome shotgun (WGS) entry which is preliminary data.</text>
</comment>
<feature type="coiled-coil region" evidence="4">
    <location>
        <begin position="286"/>
        <end position="348"/>
    </location>
</feature>
<dbReference type="STRING" id="1131292.BCR24_00080"/>
<dbReference type="GO" id="GO:0005886">
    <property type="term" value="C:plasma membrane"/>
    <property type="evidence" value="ECO:0007669"/>
    <property type="project" value="TreeGrafter"/>
</dbReference>
<dbReference type="InterPro" id="IPR001107">
    <property type="entry name" value="Band_7"/>
</dbReference>
<name>A0A1E5HFS7_9ENTE</name>
<dbReference type="InterPro" id="IPR036013">
    <property type="entry name" value="Band_7/SPFH_dom_sf"/>
</dbReference>
<evidence type="ECO:0000256" key="1">
    <source>
        <dbReference type="ARBA" id="ARBA00004370"/>
    </source>
</evidence>
<dbReference type="GO" id="GO:0072659">
    <property type="term" value="P:protein localization to plasma membrane"/>
    <property type="evidence" value="ECO:0007669"/>
    <property type="project" value="TreeGrafter"/>
</dbReference>
<keyword evidence="3 5" id="KW-0472">Membrane</keyword>
<dbReference type="InterPro" id="IPR027705">
    <property type="entry name" value="Flotillin_fam"/>
</dbReference>
<evidence type="ECO:0000256" key="5">
    <source>
        <dbReference type="SAM" id="Phobius"/>
    </source>
</evidence>
<dbReference type="SUPFAM" id="SSF117892">
    <property type="entry name" value="Band 7/SPFH domain"/>
    <property type="match status" value="1"/>
</dbReference>
<proteinExistence type="inferred from homology"/>
<feature type="transmembrane region" description="Helical" evidence="5">
    <location>
        <begin position="6"/>
        <end position="24"/>
    </location>
</feature>
<dbReference type="AlphaFoldDB" id="A0A1E5HFS7"/>
<dbReference type="Gene3D" id="3.30.479.30">
    <property type="entry name" value="Band 7 domain"/>
    <property type="match status" value="1"/>
</dbReference>
<evidence type="ECO:0000313" key="7">
    <source>
        <dbReference type="EMBL" id="OEG23791.1"/>
    </source>
</evidence>
<evidence type="ECO:0000256" key="4">
    <source>
        <dbReference type="SAM" id="Coils"/>
    </source>
</evidence>
<feature type="coiled-coil region" evidence="4">
    <location>
        <begin position="219"/>
        <end position="251"/>
    </location>
</feature>
<evidence type="ECO:0000313" key="8">
    <source>
        <dbReference type="Proteomes" id="UP000094469"/>
    </source>
</evidence>
<evidence type="ECO:0000259" key="6">
    <source>
        <dbReference type="SMART" id="SM00244"/>
    </source>
</evidence>
<comment type="subcellular location">
    <subcellularLocation>
        <location evidence="1">Membrane</location>
    </subcellularLocation>
</comment>
<dbReference type="RefSeq" id="WP_069638525.1">
    <property type="nucleotide sequence ID" value="NZ_JAFBEZ010000003.1"/>
</dbReference>